<dbReference type="PANTHER" id="PTHR34473">
    <property type="entry name" value="UPF0699 TRANSMEMBRANE PROTEIN YDBS"/>
    <property type="match status" value="1"/>
</dbReference>
<accession>A0A261G8W0</accession>
<name>A0A261G8W0_9BIFI</name>
<dbReference type="EMBL" id="MWXA01000004">
    <property type="protein sequence ID" value="OZG67643.1"/>
    <property type="molecule type" value="Genomic_DNA"/>
</dbReference>
<gene>
    <name evidence="3" type="ORF">BAQU_0735</name>
</gene>
<comment type="caution">
    <text evidence="3">The sequence shown here is derived from an EMBL/GenBank/DDBJ whole genome shotgun (WGS) entry which is preliminary data.</text>
</comment>
<dbReference type="GeneID" id="98295402"/>
<dbReference type="PANTHER" id="PTHR34473:SF3">
    <property type="entry name" value="TRANSMEMBRANE PROTEIN-RELATED"/>
    <property type="match status" value="1"/>
</dbReference>
<evidence type="ECO:0000259" key="2">
    <source>
        <dbReference type="Pfam" id="PF03703"/>
    </source>
</evidence>
<evidence type="ECO:0000313" key="4">
    <source>
        <dbReference type="Proteomes" id="UP000216451"/>
    </source>
</evidence>
<organism evidence="3 4">
    <name type="scientific">Bifidobacterium aquikefiri</name>
    <dbReference type="NCBI Taxonomy" id="1653207"/>
    <lineage>
        <taxon>Bacteria</taxon>
        <taxon>Bacillati</taxon>
        <taxon>Actinomycetota</taxon>
        <taxon>Actinomycetes</taxon>
        <taxon>Bifidobacteriales</taxon>
        <taxon>Bifidobacteriaceae</taxon>
        <taxon>Bifidobacterium</taxon>
    </lineage>
</organism>
<keyword evidence="1" id="KW-0472">Membrane</keyword>
<dbReference type="Proteomes" id="UP000216451">
    <property type="component" value="Unassembled WGS sequence"/>
</dbReference>
<feature type="transmembrane region" description="Helical" evidence="1">
    <location>
        <begin position="30"/>
        <end position="53"/>
    </location>
</feature>
<feature type="domain" description="YdbS-like PH" evidence="2">
    <location>
        <begin position="92"/>
        <end position="165"/>
    </location>
</feature>
<feature type="transmembrane region" description="Helical" evidence="1">
    <location>
        <begin position="65"/>
        <end position="84"/>
    </location>
</feature>
<reference evidence="3 4" key="1">
    <citation type="journal article" date="2017" name="BMC Genomics">
        <title>Comparative genomic and phylogenomic analyses of the Bifidobacteriaceae family.</title>
        <authorList>
            <person name="Lugli G.A."/>
            <person name="Milani C."/>
            <person name="Turroni F."/>
            <person name="Duranti S."/>
            <person name="Mancabelli L."/>
            <person name="Mangifesta M."/>
            <person name="Ferrario C."/>
            <person name="Modesto M."/>
            <person name="Mattarelli P."/>
            <person name="Jiri K."/>
            <person name="van Sinderen D."/>
            <person name="Ventura M."/>
        </authorList>
    </citation>
    <scope>NUCLEOTIDE SEQUENCE [LARGE SCALE GENOMIC DNA]</scope>
    <source>
        <strain evidence="3 4">LMG 28769</strain>
    </source>
</reference>
<proteinExistence type="predicted"/>
<dbReference type="AlphaFoldDB" id="A0A261G8W0"/>
<dbReference type="Pfam" id="PF03703">
    <property type="entry name" value="bPH_2"/>
    <property type="match status" value="1"/>
</dbReference>
<dbReference type="OrthoDB" id="7364633at2"/>
<dbReference type="RefSeq" id="WP_094692875.1">
    <property type="nucleotide sequence ID" value="NZ_JBDNSG010000019.1"/>
</dbReference>
<protein>
    <submittedName>
        <fullName evidence="3">Bacterial PH domain-containing protein</fullName>
    </submittedName>
</protein>
<sequence length="176" mass="20305">MGEAHEETDQNNSWLATQQWRRLPLRVKMVWMLSTIFGQGFVLILCALAAVFFPRWGWWGSWQRIVIVVIAVLSGIRIIVQPLFSRYEYAINRFSIGEHQVIIRRGWFWRNLTVVPYNRVQHVDTRQGPVLRMFSLTAVAIHTAVGSEDIEALNSDEALQVVEQITAKVLATKEDL</sequence>
<evidence type="ECO:0000313" key="3">
    <source>
        <dbReference type="EMBL" id="OZG67643.1"/>
    </source>
</evidence>
<keyword evidence="4" id="KW-1185">Reference proteome</keyword>
<keyword evidence="1" id="KW-1133">Transmembrane helix</keyword>
<keyword evidence="1" id="KW-0812">Transmembrane</keyword>
<evidence type="ECO:0000256" key="1">
    <source>
        <dbReference type="SAM" id="Phobius"/>
    </source>
</evidence>
<dbReference type="InterPro" id="IPR005182">
    <property type="entry name" value="YdbS-like_PH"/>
</dbReference>